<comment type="caution">
    <text evidence="1">The sequence shown here is derived from an EMBL/GenBank/DDBJ whole genome shotgun (WGS) entry which is preliminary data.</text>
</comment>
<reference evidence="1 2" key="1">
    <citation type="submission" date="2021-01" db="EMBL/GenBank/DDBJ databases">
        <title>WGS of actinomycetes isolated from Thailand.</title>
        <authorList>
            <person name="Thawai C."/>
        </authorList>
    </citation>
    <scope>NUCLEOTIDE SEQUENCE [LARGE SCALE GENOMIC DNA]</scope>
    <source>
        <strain evidence="1 2">CA1R205</strain>
    </source>
</reference>
<gene>
    <name evidence="1" type="ORF">JK363_02680</name>
</gene>
<accession>A0ABS1N696</accession>
<dbReference type="PIRSF" id="PIRSF017393">
    <property type="entry name" value="MTase_SAV2177"/>
    <property type="match status" value="1"/>
</dbReference>
<dbReference type="Proteomes" id="UP000634229">
    <property type="component" value="Unassembled WGS sequence"/>
</dbReference>
<dbReference type="InterPro" id="IPR006764">
    <property type="entry name" value="SAM_dep_MeTrfase_SAV2177_type"/>
</dbReference>
<keyword evidence="1" id="KW-0489">Methyltransferase</keyword>
<name>A0ABS1N696_9ACTN</name>
<proteinExistence type="predicted"/>
<keyword evidence="1" id="KW-0808">Transferase</keyword>
<dbReference type="RefSeq" id="WP_201871076.1">
    <property type="nucleotide sequence ID" value="NZ_JAERRF010000002.1"/>
</dbReference>
<dbReference type="InterPro" id="IPR029063">
    <property type="entry name" value="SAM-dependent_MTases_sf"/>
</dbReference>
<evidence type="ECO:0000313" key="2">
    <source>
        <dbReference type="Proteomes" id="UP000634229"/>
    </source>
</evidence>
<dbReference type="CDD" id="cd02440">
    <property type="entry name" value="AdoMet_MTases"/>
    <property type="match status" value="1"/>
</dbReference>
<dbReference type="GO" id="GO:0008168">
    <property type="term" value="F:methyltransferase activity"/>
    <property type="evidence" value="ECO:0007669"/>
    <property type="project" value="UniProtKB-KW"/>
</dbReference>
<dbReference type="Gene3D" id="3.40.50.150">
    <property type="entry name" value="Vaccinia Virus protein VP39"/>
    <property type="match status" value="1"/>
</dbReference>
<dbReference type="SUPFAM" id="SSF53335">
    <property type="entry name" value="S-adenosyl-L-methionine-dependent methyltransferases"/>
    <property type="match status" value="1"/>
</dbReference>
<keyword evidence="2" id="KW-1185">Reference proteome</keyword>
<dbReference type="GO" id="GO:0032259">
    <property type="term" value="P:methylation"/>
    <property type="evidence" value="ECO:0007669"/>
    <property type="project" value="UniProtKB-KW"/>
</dbReference>
<organism evidence="1 2">
    <name type="scientific">Streptomyces coffeae</name>
    <dbReference type="NCBI Taxonomy" id="621382"/>
    <lineage>
        <taxon>Bacteria</taxon>
        <taxon>Bacillati</taxon>
        <taxon>Actinomycetota</taxon>
        <taxon>Actinomycetes</taxon>
        <taxon>Kitasatosporales</taxon>
        <taxon>Streptomycetaceae</taxon>
        <taxon>Streptomyces</taxon>
    </lineage>
</organism>
<dbReference type="EMBL" id="JAERRF010000002">
    <property type="protein sequence ID" value="MBL1095600.1"/>
    <property type="molecule type" value="Genomic_DNA"/>
</dbReference>
<protein>
    <submittedName>
        <fullName evidence="1">SAM-dependent methyltransferase</fullName>
    </submittedName>
</protein>
<dbReference type="Pfam" id="PF04672">
    <property type="entry name" value="Methyltransf_19"/>
    <property type="match status" value="1"/>
</dbReference>
<sequence>MPELEPGLSRIDTSRPHPARVYDYILGGKNNYPVDEELAKRMLAIDPTVTTSARTNRAFMRRATEWLAEAGTRQYLDIGTGIPTEPNLHQIAQAVAPDARIVYTDNDPIVLCHAEALLRSTPQGVTHYLQADVREPERIVQQAGEVLDFDEPIALSLISLMHFIDDEDGAYDLVRRLVDALAPGSHLVLSHATADVEPKAAEEVVELYRKSGVTLRPRSHAEVARFFEGLEPVGSGLVRVSDWRSDTAGGTLLPAGEQVSVYAGLARKP</sequence>
<evidence type="ECO:0000313" key="1">
    <source>
        <dbReference type="EMBL" id="MBL1095600.1"/>
    </source>
</evidence>